<dbReference type="Proteomes" id="UP000076967">
    <property type="component" value="Unassembled WGS sequence"/>
</dbReference>
<accession>A0A162K819</accession>
<dbReference type="OrthoDB" id="2991654at2"/>
<comment type="caution">
    <text evidence="1">The sequence shown here is derived from an EMBL/GenBank/DDBJ whole genome shotgun (WGS) entry which is preliminary data.</text>
</comment>
<keyword evidence="2" id="KW-1185">Reference proteome</keyword>
<reference evidence="1 2" key="1">
    <citation type="submission" date="2016-03" db="EMBL/GenBank/DDBJ databases">
        <title>Draft genome sequence of Paenibacillus glacialis DSM 22343.</title>
        <authorList>
            <person name="Shin S.-K."/>
            <person name="Yi H."/>
        </authorList>
    </citation>
    <scope>NUCLEOTIDE SEQUENCE [LARGE SCALE GENOMIC DNA]</scope>
    <source>
        <strain evidence="1 2">DSM 22343</strain>
    </source>
</reference>
<gene>
    <name evidence="1" type="ORF">PGLA_14530</name>
</gene>
<evidence type="ECO:0000313" key="2">
    <source>
        <dbReference type="Proteomes" id="UP000076967"/>
    </source>
</evidence>
<name>A0A162K819_9BACL</name>
<sequence>MGFLPFIEGEEWHLEGVNLSMDVVHMIAKLGDMKDEHYRNTLAISTIIELLVDKGILTREELAIKADELDQFMACSPYPTV</sequence>
<organism evidence="1 2">
    <name type="scientific">Paenibacillus glacialis</name>
    <dbReference type="NCBI Taxonomy" id="494026"/>
    <lineage>
        <taxon>Bacteria</taxon>
        <taxon>Bacillati</taxon>
        <taxon>Bacillota</taxon>
        <taxon>Bacilli</taxon>
        <taxon>Bacillales</taxon>
        <taxon>Paenibacillaceae</taxon>
        <taxon>Paenibacillus</taxon>
    </lineage>
</organism>
<dbReference type="AlphaFoldDB" id="A0A162K819"/>
<evidence type="ECO:0008006" key="3">
    <source>
        <dbReference type="Google" id="ProtNLM"/>
    </source>
</evidence>
<proteinExistence type="predicted"/>
<evidence type="ECO:0000313" key="1">
    <source>
        <dbReference type="EMBL" id="OAB42028.1"/>
    </source>
</evidence>
<protein>
    <recommendedName>
        <fullName evidence="3">Nitrile hydratase beta subunit domain-containing protein</fullName>
    </recommendedName>
</protein>
<dbReference type="EMBL" id="LVJH01000025">
    <property type="protein sequence ID" value="OAB42028.1"/>
    <property type="molecule type" value="Genomic_DNA"/>
</dbReference>
<dbReference type="STRING" id="494026.PGLA_14530"/>